<sequence>MCLAHCTANCWFNFESSDAFFLFYRWPSYLIFANSVFQGRISFHIHFPTLLSIIQYNTETLSDIYKGNSNETIFLRMNAYVTCRSSWAEPSYQYLQRSKIPTMHFQKSLPRLPVPKLADTCSRYLRSLEPIVTTAELEKTRTIVKDFEEGRGNALQTELVAENSKNKHTSYISQPWFDMYLSSRSPVPLNYNPFLIWRRDSNEKYNDQLVRASNLVISSLRFKKSLRNKELEPMVFHLNAAKSDSPFYRDVMSWTPGFVSWYASALLFKAYPLDMSQFKNLFNTTRIPRKDKDELLYEPTARHMAVLYKGNFYVFDVEDSTDFLCISSVLFDSGQIISPQAVYANLSTIFNRNDQPAATALGALTTMDRNAWAQARTHLMGLNNMNVLHQLDSAVMLLVLDEETFDMTGDWIQLAHHFLHGPANNRWFDKSFSLIVTKCGNACINFEHSWGDGVAILRFFNDVHKDSTENHYCHPGDGVKAGLATVRKLEFQIDSETEEVVKKATSDYDSIRKSLILSAVEHNGITDKFIKEQNLSPDAVFQLSFQLGFYKQNKFTPPTYESCSTLAFRHGRTETVRPATMETKRCVEAICSRKGSPEELRALIDEASKVHNQLTKNAALGQGFDRHLFALKDLAIRNGETLHDLYSDPAYVWNNTFILSTSTLHGNAFIAGGFAPVVRNGFGIGYGMPNKNFGVLVSAYKPHADAEGLAQYLKEGLDQIIDILLKCKPLCAKPKTI</sequence>
<evidence type="ECO:0000256" key="8">
    <source>
        <dbReference type="ARBA" id="ARBA00048999"/>
    </source>
</evidence>
<keyword evidence="5" id="KW-0276">Fatty acid metabolism</keyword>
<keyword evidence="6" id="KW-0443">Lipid metabolism</keyword>
<comment type="catalytic activity">
    <reaction evidence="8">
        <text>4,8-dimethylnonanoyl-CoA + (R)-carnitine = O-4,8-dimethylnonanoyl-(R)-carnitine + CoA</text>
        <dbReference type="Rhea" id="RHEA:44860"/>
        <dbReference type="ChEBI" id="CHEBI:16347"/>
        <dbReference type="ChEBI" id="CHEBI:57287"/>
        <dbReference type="ChEBI" id="CHEBI:77061"/>
        <dbReference type="ChEBI" id="CHEBI:84654"/>
    </reaction>
</comment>
<dbReference type="CTD" id="1376"/>
<dbReference type="Gene3D" id="1.10.275.20">
    <property type="entry name" value="Choline/Carnitine o-acyltransferase"/>
    <property type="match status" value="1"/>
</dbReference>
<keyword evidence="12" id="KW-1185">Reference proteome</keyword>
<dbReference type="InterPro" id="IPR023213">
    <property type="entry name" value="CAT-like_dom_sf"/>
</dbReference>
<dbReference type="Gene3D" id="3.30.559.70">
    <property type="entry name" value="Choline/Carnitine o-acyltransferase, domain 2"/>
    <property type="match status" value="1"/>
</dbReference>
<evidence type="ECO:0000256" key="4">
    <source>
        <dbReference type="ARBA" id="ARBA00022679"/>
    </source>
</evidence>
<dbReference type="FunCoup" id="A0A7M7JNW7">
    <property type="interactions" value="1200"/>
</dbReference>
<accession>A0A7M7JNW7</accession>
<dbReference type="Pfam" id="PF00755">
    <property type="entry name" value="Carn_acyltransf"/>
    <property type="match status" value="1"/>
</dbReference>
<dbReference type="PANTHER" id="PTHR22589">
    <property type="entry name" value="CARNITINE O-ACYLTRANSFERASE"/>
    <property type="match status" value="1"/>
</dbReference>
<dbReference type="SUPFAM" id="SSF52777">
    <property type="entry name" value="CoA-dependent acyltransferases"/>
    <property type="match status" value="2"/>
</dbReference>
<keyword evidence="3" id="KW-0813">Transport</keyword>
<dbReference type="GeneID" id="111247666"/>
<protein>
    <recommendedName>
        <fullName evidence="10">Choline/carnitine acyltransferase domain-containing protein</fullName>
    </recommendedName>
</protein>
<dbReference type="GO" id="GO:0005739">
    <property type="term" value="C:mitochondrion"/>
    <property type="evidence" value="ECO:0007669"/>
    <property type="project" value="TreeGrafter"/>
</dbReference>
<evidence type="ECO:0000313" key="11">
    <source>
        <dbReference type="EnsemblMetazoa" id="XP_022654618"/>
    </source>
</evidence>
<name>A0A7M7JNW7_VARDE</name>
<feature type="domain" description="Choline/carnitine acyltransferase" evidence="10">
    <location>
        <begin position="112"/>
        <end position="715"/>
    </location>
</feature>
<dbReference type="InterPro" id="IPR042231">
    <property type="entry name" value="Cho/carn_acyl_trans_2"/>
</dbReference>
<dbReference type="UniPathway" id="UPA00659"/>
<feature type="active site" description="Proton acceptor" evidence="9">
    <location>
        <position position="448"/>
    </location>
</feature>
<evidence type="ECO:0000256" key="5">
    <source>
        <dbReference type="ARBA" id="ARBA00022832"/>
    </source>
</evidence>
<organism evidence="11 12">
    <name type="scientific">Varroa destructor</name>
    <name type="common">Honeybee mite</name>
    <dbReference type="NCBI Taxonomy" id="109461"/>
    <lineage>
        <taxon>Eukaryota</taxon>
        <taxon>Metazoa</taxon>
        <taxon>Ecdysozoa</taxon>
        <taxon>Arthropoda</taxon>
        <taxon>Chelicerata</taxon>
        <taxon>Arachnida</taxon>
        <taxon>Acari</taxon>
        <taxon>Parasitiformes</taxon>
        <taxon>Mesostigmata</taxon>
        <taxon>Gamasina</taxon>
        <taxon>Dermanyssoidea</taxon>
        <taxon>Varroidae</taxon>
        <taxon>Varroa</taxon>
    </lineage>
</organism>
<evidence type="ECO:0000256" key="3">
    <source>
        <dbReference type="ARBA" id="ARBA00022448"/>
    </source>
</evidence>
<dbReference type="InParanoid" id="A0A7M7JNW7"/>
<evidence type="ECO:0000256" key="7">
    <source>
        <dbReference type="ARBA" id="ARBA00023315"/>
    </source>
</evidence>
<evidence type="ECO:0000256" key="1">
    <source>
        <dbReference type="ARBA" id="ARBA00005005"/>
    </source>
</evidence>
<comment type="pathway">
    <text evidence="1">Lipid metabolism; fatty acid beta-oxidation.</text>
</comment>
<keyword evidence="4" id="KW-0808">Transferase</keyword>
<dbReference type="PANTHER" id="PTHR22589:SF16">
    <property type="entry name" value="CARNITINE O-PALMITOYLTRANSFERASE 2, MITOCHONDRIAL"/>
    <property type="match status" value="1"/>
</dbReference>
<evidence type="ECO:0000313" key="12">
    <source>
        <dbReference type="Proteomes" id="UP000594260"/>
    </source>
</evidence>
<keyword evidence="7" id="KW-0012">Acyltransferase</keyword>
<dbReference type="KEGG" id="vde:111247666"/>
<dbReference type="Gene3D" id="1.20.1280.180">
    <property type="match status" value="1"/>
</dbReference>
<dbReference type="OrthoDB" id="240216at2759"/>
<comment type="similarity">
    <text evidence="2">Belongs to the carnitine/choline acetyltransferase family.</text>
</comment>
<evidence type="ECO:0000259" key="10">
    <source>
        <dbReference type="Pfam" id="PF00755"/>
    </source>
</evidence>
<evidence type="ECO:0000256" key="2">
    <source>
        <dbReference type="ARBA" id="ARBA00005232"/>
    </source>
</evidence>
<dbReference type="Gene3D" id="3.30.559.10">
    <property type="entry name" value="Chloramphenicol acetyltransferase-like domain"/>
    <property type="match status" value="1"/>
</dbReference>
<dbReference type="GO" id="GO:0006635">
    <property type="term" value="P:fatty acid beta-oxidation"/>
    <property type="evidence" value="ECO:0007669"/>
    <property type="project" value="UniProtKB-UniPathway"/>
</dbReference>
<dbReference type="GO" id="GO:0004095">
    <property type="term" value="F:carnitine O-palmitoyltransferase activity"/>
    <property type="evidence" value="ECO:0007669"/>
    <property type="project" value="TreeGrafter"/>
</dbReference>
<dbReference type="Proteomes" id="UP000594260">
    <property type="component" value="Unplaced"/>
</dbReference>
<dbReference type="OMA" id="HILVMRR"/>
<reference evidence="11" key="1">
    <citation type="submission" date="2021-01" db="UniProtKB">
        <authorList>
            <consortium name="EnsemblMetazoa"/>
        </authorList>
    </citation>
    <scope>IDENTIFICATION</scope>
</reference>
<dbReference type="FunFam" id="1.10.275.20:FF:000001">
    <property type="entry name" value="carnitine O-palmitoyltransferase 2, mitochondrial"/>
    <property type="match status" value="1"/>
</dbReference>
<dbReference type="InterPro" id="IPR039551">
    <property type="entry name" value="Cho/carn_acyl_trans"/>
</dbReference>
<evidence type="ECO:0000256" key="9">
    <source>
        <dbReference type="PIRSR" id="PIRSR600542-1"/>
    </source>
</evidence>
<dbReference type="RefSeq" id="XP_022654618.1">
    <property type="nucleotide sequence ID" value="XM_022798883.1"/>
</dbReference>
<dbReference type="AlphaFoldDB" id="A0A7M7JNW7"/>
<dbReference type="EnsemblMetazoa" id="XM_022798883">
    <property type="protein sequence ID" value="XP_022654618"/>
    <property type="gene ID" value="LOC111247666"/>
</dbReference>
<proteinExistence type="inferred from homology"/>
<dbReference type="InterPro" id="IPR000542">
    <property type="entry name" value="Carn_acyl_trans"/>
</dbReference>
<evidence type="ECO:0000256" key="6">
    <source>
        <dbReference type="ARBA" id="ARBA00023098"/>
    </source>
</evidence>
<dbReference type="InterPro" id="IPR042572">
    <property type="entry name" value="Carn_acyl_trans_N"/>
</dbReference>